<proteinExistence type="predicted"/>
<evidence type="ECO:0000259" key="1">
    <source>
        <dbReference type="Pfam" id="PF18276"/>
    </source>
</evidence>
<dbReference type="InterPro" id="IPR040840">
    <property type="entry name" value="TcA_TcB_BD"/>
</dbReference>
<accession>A0A077NXD7</accession>
<organism evidence="2">
    <name type="scientific">Xenorhabdus bovienii str. feltiae Moldova</name>
    <dbReference type="NCBI Taxonomy" id="1398200"/>
    <lineage>
        <taxon>Bacteria</taxon>
        <taxon>Pseudomonadati</taxon>
        <taxon>Pseudomonadota</taxon>
        <taxon>Gammaproteobacteria</taxon>
        <taxon>Enterobacterales</taxon>
        <taxon>Morganellaceae</taxon>
        <taxon>Xenorhabdus</taxon>
    </lineage>
</organism>
<feature type="domain" description="Tc toxin complex TcA C-terminal TcB-binding" evidence="1">
    <location>
        <begin position="92"/>
        <end position="162"/>
    </location>
</feature>
<reference evidence="2" key="1">
    <citation type="submission" date="2013-07" db="EMBL/GenBank/DDBJ databases">
        <title>Sub-species coevolution in mutualistic symbiosis.</title>
        <authorList>
            <person name="Murfin K."/>
            <person name="Klassen J."/>
            <person name="Lee M."/>
            <person name="Forst S."/>
            <person name="Stock P."/>
            <person name="Goodrich-Blair H."/>
        </authorList>
    </citation>
    <scope>NUCLEOTIDE SEQUENCE [LARGE SCALE GENOMIC DNA]</scope>
    <source>
        <strain evidence="2">Feltiae Moldova</strain>
    </source>
</reference>
<dbReference type="AlphaFoldDB" id="A0A077NXD7"/>
<protein>
    <recommendedName>
        <fullName evidence="1">Tc toxin complex TcA C-terminal TcB-binding domain-containing protein</fullName>
    </recommendedName>
</protein>
<dbReference type="Proteomes" id="UP000028487">
    <property type="component" value="Unassembled WGS sequence"/>
</dbReference>
<dbReference type="EMBL" id="CBSV010000227">
    <property type="protein sequence ID" value="CDH03148.1"/>
    <property type="molecule type" value="Genomic_DNA"/>
</dbReference>
<name>A0A077NXD7_XENBV</name>
<dbReference type="Pfam" id="PF18276">
    <property type="entry name" value="TcA_TcB_BD"/>
    <property type="match status" value="1"/>
</dbReference>
<gene>
    <name evidence="2" type="ORF">XBFM1_550045</name>
</gene>
<sequence length="165" mass="17816">MTTPSNAIVDLLADPKKTFGEGQNTLKLNETNQLAASVNLAGLSIWGDYPEQLGAARRIKQVSVSLPALLGPYQDVQAILSYSGDMKGIPKGCSAIAVSNGMNDSGQFQLDFNDTKYLPFEGINIPKGEDTSALVLSFPNADAKQKTMLLSLSDIILHIRYTIRK</sequence>
<comment type="caution">
    <text evidence="2">The sequence shown here is derived from an EMBL/GenBank/DDBJ whole genome shotgun (WGS) entry which is preliminary data.</text>
</comment>
<evidence type="ECO:0000313" key="2">
    <source>
        <dbReference type="EMBL" id="CDH03148.1"/>
    </source>
</evidence>
<dbReference type="HOGENOM" id="CLU_119575_0_0_6"/>